<protein>
    <submittedName>
        <fullName evidence="2">Putative wrp salivary protein</fullName>
    </submittedName>
</protein>
<proteinExistence type="evidence at transcript level"/>
<feature type="signal peptide" evidence="1">
    <location>
        <begin position="1"/>
        <end position="20"/>
    </location>
</feature>
<name>U5ESB3_9DIPT</name>
<organism evidence="2">
    <name type="scientific">Corethrella appendiculata</name>
    <dbReference type="NCBI Taxonomy" id="1370023"/>
    <lineage>
        <taxon>Eukaryota</taxon>
        <taxon>Metazoa</taxon>
        <taxon>Ecdysozoa</taxon>
        <taxon>Arthropoda</taxon>
        <taxon>Hexapoda</taxon>
        <taxon>Insecta</taxon>
        <taxon>Pterygota</taxon>
        <taxon>Neoptera</taxon>
        <taxon>Endopterygota</taxon>
        <taxon>Diptera</taxon>
        <taxon>Nematocera</taxon>
        <taxon>Culicoidea</taxon>
        <taxon>Chaoboridae</taxon>
        <taxon>Corethrella</taxon>
    </lineage>
</organism>
<reference evidence="2" key="1">
    <citation type="journal article" date="2014" name="Insect Biochem. Mol. Biol.">
        <title>An insight into the sialome of the frog biting fly, Corethrella appendiculata.</title>
        <authorList>
            <person name="Ribeiro J.M.C."/>
            <person name="Chagas A.C."/>
            <person name="Pham V.M."/>
            <person name="Lounibos L.P."/>
            <person name="Calvo E."/>
        </authorList>
    </citation>
    <scope>NUCLEOTIDE SEQUENCE</scope>
    <source>
        <tissue evidence="2">Salivary glands</tissue>
    </source>
</reference>
<accession>U5ESB3</accession>
<dbReference type="SUPFAM" id="SSF50370">
    <property type="entry name" value="Ricin B-like lectins"/>
    <property type="match status" value="1"/>
</dbReference>
<keyword evidence="1" id="KW-0732">Signal</keyword>
<dbReference type="EMBL" id="GANO01004910">
    <property type="protein sequence ID" value="JAB54961.1"/>
    <property type="molecule type" value="mRNA"/>
</dbReference>
<sequence length="162" mass="18952">MNWKLLLWLVLVLVPVPVKLESVPVGCVEIRNRKIDRFMISSTKHDADRRHITYDKIAQQWVITREGDKYRITHGSLKEDLFESQQTFNGNYVFTWVPKSKITDGGATWSISFAGTRGFFHIKNKKFNHCLYTKGVGLWIGAYAGCHGWEYEWQIHKFKCKN</sequence>
<evidence type="ECO:0000256" key="1">
    <source>
        <dbReference type="SAM" id="SignalP"/>
    </source>
</evidence>
<feature type="chain" id="PRO_5004659805" evidence="1">
    <location>
        <begin position="21"/>
        <end position="162"/>
    </location>
</feature>
<dbReference type="AlphaFoldDB" id="U5ESB3"/>
<dbReference type="InterPro" id="IPR035992">
    <property type="entry name" value="Ricin_B-like_lectins"/>
</dbReference>
<evidence type="ECO:0000313" key="2">
    <source>
        <dbReference type="EMBL" id="JAB54961.1"/>
    </source>
</evidence>